<dbReference type="AlphaFoldDB" id="A0A419R5W8"/>
<dbReference type="RefSeq" id="WP_120106397.1">
    <property type="nucleotide sequence ID" value="NZ_RAHJ01000003.1"/>
</dbReference>
<dbReference type="SUPFAM" id="SSF52540">
    <property type="entry name" value="P-loop containing nucleoside triphosphate hydrolases"/>
    <property type="match status" value="1"/>
</dbReference>
<dbReference type="Gene3D" id="3.40.50.300">
    <property type="entry name" value="P-loop containing nucleotide triphosphate hydrolases"/>
    <property type="match status" value="1"/>
</dbReference>
<dbReference type="OrthoDB" id="3249147at2"/>
<dbReference type="InterPro" id="IPR052735">
    <property type="entry name" value="NAD_biosynth-regulator"/>
</dbReference>
<evidence type="ECO:0000259" key="1">
    <source>
        <dbReference type="Pfam" id="PF13521"/>
    </source>
</evidence>
<protein>
    <submittedName>
        <fullName evidence="2">N-acetylglucosamine-6-phosphate deacetylase</fullName>
    </submittedName>
</protein>
<keyword evidence="3" id="KW-1185">Reference proteome</keyword>
<organism evidence="2 3">
    <name type="scientific">Tsuneonella suprasediminis</name>
    <dbReference type="NCBI Taxonomy" id="2306996"/>
    <lineage>
        <taxon>Bacteria</taxon>
        <taxon>Pseudomonadati</taxon>
        <taxon>Pseudomonadota</taxon>
        <taxon>Alphaproteobacteria</taxon>
        <taxon>Sphingomonadales</taxon>
        <taxon>Erythrobacteraceae</taxon>
        <taxon>Tsuneonella</taxon>
    </lineage>
</organism>
<gene>
    <name evidence="2" type="ORF">D6858_01340</name>
</gene>
<accession>A0A419R5W8</accession>
<dbReference type="InterPro" id="IPR027417">
    <property type="entry name" value="P-loop_NTPase"/>
</dbReference>
<dbReference type="PANTHER" id="PTHR37512">
    <property type="entry name" value="TRIFUNCTIONAL NAD BIOSYNTHESIS/REGULATOR PROTEIN NADR"/>
    <property type="match status" value="1"/>
</dbReference>
<reference evidence="2 3" key="1">
    <citation type="submission" date="2018-09" db="EMBL/GenBank/DDBJ databases">
        <title>Altererythrobacter sp.Ery1 and Ery12, the genome sequencing of novel strains in genus Alterythrobacter.</title>
        <authorList>
            <person name="Cheng H."/>
            <person name="Wu Y.-H."/>
            <person name="Fang C."/>
            <person name="Xu X.-W."/>
        </authorList>
    </citation>
    <scope>NUCLEOTIDE SEQUENCE [LARGE SCALE GENOMIC DNA]</scope>
    <source>
        <strain evidence="2 3">Ery12</strain>
    </source>
</reference>
<dbReference type="PANTHER" id="PTHR37512:SF1">
    <property type="entry name" value="NADR_TTD14 AAA DOMAIN-CONTAINING PROTEIN"/>
    <property type="match status" value="1"/>
</dbReference>
<dbReference type="Proteomes" id="UP000284322">
    <property type="component" value="Unassembled WGS sequence"/>
</dbReference>
<comment type="caution">
    <text evidence="2">The sequence shown here is derived from an EMBL/GenBank/DDBJ whole genome shotgun (WGS) entry which is preliminary data.</text>
</comment>
<sequence>MIRVCFHGAESTGKSVLARKLSGEFVCPLVPEFGRIYAENVTTDFTMPDLLEIASEQDRLMRISCEGNPRLVLLDTDPLMTAAWAQMMFGEIPGELLEYDKAELYLLFSPDVPWVADGTRFFGTPELRAQFAATAEAVLRQVGVVYETVSGDFADRERQARAAIARMFG</sequence>
<proteinExistence type="predicted"/>
<evidence type="ECO:0000313" key="3">
    <source>
        <dbReference type="Proteomes" id="UP000284322"/>
    </source>
</evidence>
<dbReference type="Pfam" id="PF13521">
    <property type="entry name" value="AAA_28"/>
    <property type="match status" value="1"/>
</dbReference>
<feature type="domain" description="NadR/Ttd14 AAA" evidence="1">
    <location>
        <begin position="3"/>
        <end position="156"/>
    </location>
</feature>
<dbReference type="InterPro" id="IPR038727">
    <property type="entry name" value="NadR/Ttd14_AAA_dom"/>
</dbReference>
<evidence type="ECO:0000313" key="2">
    <source>
        <dbReference type="EMBL" id="RJX71286.1"/>
    </source>
</evidence>
<name>A0A419R5W8_9SPHN</name>
<dbReference type="EMBL" id="RAHJ01000003">
    <property type="protein sequence ID" value="RJX71286.1"/>
    <property type="molecule type" value="Genomic_DNA"/>
</dbReference>